<sequence length="699" mass="78743">MVNANVAAHFRTPTGGKRAKLVIGDRVMVEMPTNKNVMVALTYIYGIGKALAKEVINNANISGQKKARDLSEQEIKLISEEIKKFLVEGQLREKIKRDISKQVRIGTYRGLRLSREPCPLPLKQSTRHNGRTAHKKLSNKKGLGKVKKIKKVPEGRGAINGYFSFNNTILNLSKENGEVLTQCSAGSIGYRGTKKSTAYVAQKVAEELIRRSSEYGVYSVKLQVKGIGAGRDPVIKKIFEAKSLNVEELVDNTPIPFNGTQIEEITVKDHPNTASFVFRHLPVTMGVTIGNYLRRLLISCVSGIAPVGVVISDKNGSVQHKFVTLEGVVEDGAQLVSNLKQIILEEKKSKEGIFCLELRVENKTKEERVVTANDFLKIKETQIKNPELYLATVSPGGILEIKLYCRKDQGYHEAKNQVKYDGYEGDQVNFEVNETVIGLTKVEEELKMTVVTNGAVKPSNALLEVLQVPQSLYDKLRNKIAGKDIAWRKHVLDNLVADAILYEKVQTSLPMAKNLTKLLAKLIGQEKKIVSLDLKAGEIVNIYLCGPTVYDHVHLGNLRPVIVFDVLYRILLFLKIKVNYVQNITNIDDKIIAKARKERKTEKEISEHYTKAYLNNLIRYNIIFPAHLPRVTDYIPQIQNFISSLEKSNSVYQRGGEIFFHVGENQEYGKLSGQNLTKLKKGMREIRHDNKEDYRDFML</sequence>
<name>A0A9N8YYD5_9GLOM</name>
<dbReference type="AlphaFoldDB" id="A0A9N8YYD5"/>
<dbReference type="GO" id="GO:0003735">
    <property type="term" value="F:structural constituent of ribosome"/>
    <property type="evidence" value="ECO:0007669"/>
    <property type="project" value="InterPro"/>
</dbReference>
<keyword evidence="3" id="KW-0240">DNA-directed RNA polymerase</keyword>
<evidence type="ECO:0000256" key="9">
    <source>
        <dbReference type="ARBA" id="ARBA00023274"/>
    </source>
</evidence>
<dbReference type="HAMAP" id="MF_01310">
    <property type="entry name" value="Ribosomal_uS11"/>
    <property type="match status" value="1"/>
</dbReference>
<keyword evidence="7" id="KW-0689">Ribosomal protein</keyword>
<dbReference type="Pfam" id="PF01000">
    <property type="entry name" value="RNA_pol_A_bac"/>
    <property type="match status" value="1"/>
</dbReference>
<feature type="region of interest" description="Disordered" evidence="10">
    <location>
        <begin position="118"/>
        <end position="139"/>
    </location>
</feature>
<gene>
    <name evidence="12" type="ORF">ALEPTO_LOCUS1678</name>
</gene>
<evidence type="ECO:0000256" key="7">
    <source>
        <dbReference type="ARBA" id="ARBA00022980"/>
    </source>
</evidence>
<dbReference type="GO" id="GO:0003723">
    <property type="term" value="F:RNA binding"/>
    <property type="evidence" value="ECO:0007669"/>
    <property type="project" value="InterPro"/>
</dbReference>
<dbReference type="InterPro" id="IPR036967">
    <property type="entry name" value="Ribosomal_uS11_sf"/>
</dbReference>
<dbReference type="SUPFAM" id="SSF53137">
    <property type="entry name" value="Translational machinery components"/>
    <property type="match status" value="1"/>
</dbReference>
<dbReference type="Proteomes" id="UP000789508">
    <property type="component" value="Unassembled WGS sequence"/>
</dbReference>
<dbReference type="InterPro" id="IPR036643">
    <property type="entry name" value="RNApol_insert_sf"/>
</dbReference>
<accession>A0A9N8YYD5</accession>
<dbReference type="GO" id="GO:0055029">
    <property type="term" value="C:nuclear DNA-directed RNA polymerase complex"/>
    <property type="evidence" value="ECO:0007669"/>
    <property type="project" value="UniProtKB-ARBA"/>
</dbReference>
<evidence type="ECO:0000313" key="13">
    <source>
        <dbReference type="Proteomes" id="UP000789508"/>
    </source>
</evidence>
<dbReference type="GO" id="GO:0006423">
    <property type="term" value="P:cysteinyl-tRNA aminoacylation"/>
    <property type="evidence" value="ECO:0007669"/>
    <property type="project" value="TreeGrafter"/>
</dbReference>
<evidence type="ECO:0000256" key="5">
    <source>
        <dbReference type="ARBA" id="ARBA00022741"/>
    </source>
</evidence>
<evidence type="ECO:0000256" key="2">
    <source>
        <dbReference type="ARBA" id="ARBA00008080"/>
    </source>
</evidence>
<keyword evidence="4" id="KW-0436">Ligase</keyword>
<keyword evidence="9" id="KW-0687">Ribonucleoprotein</keyword>
<evidence type="ECO:0000256" key="4">
    <source>
        <dbReference type="ARBA" id="ARBA00022598"/>
    </source>
</evidence>
<dbReference type="InterPro" id="IPR010979">
    <property type="entry name" value="Ribosomal_uS13-like_H2TH"/>
</dbReference>
<comment type="similarity">
    <text evidence="2">Belongs to the universal ribosomal protein uS13 family.</text>
</comment>
<dbReference type="GO" id="GO:0005829">
    <property type="term" value="C:cytosol"/>
    <property type="evidence" value="ECO:0007669"/>
    <property type="project" value="TreeGrafter"/>
</dbReference>
<dbReference type="Gene3D" id="2.170.120.12">
    <property type="entry name" value="DNA-directed RNA polymerase, insert domain"/>
    <property type="match status" value="1"/>
</dbReference>
<evidence type="ECO:0000313" key="12">
    <source>
        <dbReference type="EMBL" id="CAG8463889.1"/>
    </source>
</evidence>
<dbReference type="InterPro" id="IPR011263">
    <property type="entry name" value="DNA-dir_RNA_pol_RpoA/D/Rpb3"/>
</dbReference>
<dbReference type="OrthoDB" id="1654884at2759"/>
<evidence type="ECO:0000256" key="3">
    <source>
        <dbReference type="ARBA" id="ARBA00022478"/>
    </source>
</evidence>
<dbReference type="SUPFAM" id="SSF52374">
    <property type="entry name" value="Nucleotidylyl transferase"/>
    <property type="match status" value="1"/>
</dbReference>
<dbReference type="Gene3D" id="4.10.910.10">
    <property type="entry name" value="30s ribosomal protein s13, domain 2"/>
    <property type="match status" value="1"/>
</dbReference>
<dbReference type="Gene3D" id="3.30.420.80">
    <property type="entry name" value="Ribosomal protein S11"/>
    <property type="match status" value="1"/>
</dbReference>
<organism evidence="12 13">
    <name type="scientific">Ambispora leptoticha</name>
    <dbReference type="NCBI Taxonomy" id="144679"/>
    <lineage>
        <taxon>Eukaryota</taxon>
        <taxon>Fungi</taxon>
        <taxon>Fungi incertae sedis</taxon>
        <taxon>Mucoromycota</taxon>
        <taxon>Glomeromycotina</taxon>
        <taxon>Glomeromycetes</taxon>
        <taxon>Archaeosporales</taxon>
        <taxon>Ambisporaceae</taxon>
        <taxon>Ambispora</taxon>
    </lineage>
</organism>
<keyword evidence="5" id="KW-0547">Nucleotide-binding</keyword>
<dbReference type="InterPro" id="IPR032678">
    <property type="entry name" value="tRNA-synt_1_cat_dom"/>
</dbReference>
<dbReference type="InterPro" id="IPR027437">
    <property type="entry name" value="Rbsml_uS13_C"/>
</dbReference>
<keyword evidence="8" id="KW-0804">Transcription</keyword>
<dbReference type="Gene3D" id="3.40.50.620">
    <property type="entry name" value="HUPs"/>
    <property type="match status" value="1"/>
</dbReference>
<dbReference type="GO" id="GO:0005840">
    <property type="term" value="C:ribosome"/>
    <property type="evidence" value="ECO:0007669"/>
    <property type="project" value="UniProtKB-KW"/>
</dbReference>
<dbReference type="GO" id="GO:1990904">
    <property type="term" value="C:ribonucleoprotein complex"/>
    <property type="evidence" value="ECO:0007669"/>
    <property type="project" value="UniProtKB-KW"/>
</dbReference>
<keyword evidence="6" id="KW-0067">ATP-binding</keyword>
<dbReference type="GO" id="GO:0004817">
    <property type="term" value="F:cysteine-tRNA ligase activity"/>
    <property type="evidence" value="ECO:0007669"/>
    <property type="project" value="TreeGrafter"/>
</dbReference>
<dbReference type="InterPro" id="IPR011262">
    <property type="entry name" value="DNA-dir_RNA_pol_insert"/>
</dbReference>
<dbReference type="SUPFAM" id="SSF56553">
    <property type="entry name" value="Insert subdomain of RNA polymerase alpha subunit"/>
    <property type="match status" value="1"/>
</dbReference>
<dbReference type="Pfam" id="PF00416">
    <property type="entry name" value="Ribosomal_S13"/>
    <property type="match status" value="1"/>
</dbReference>
<feature type="domain" description="DNA-directed RNA polymerase RpoA/D/Rpb3-type" evidence="11">
    <location>
        <begin position="273"/>
        <end position="479"/>
    </location>
</feature>
<dbReference type="PANTHER" id="PTHR10890:SF3">
    <property type="entry name" value="CYSTEINE--TRNA LIGASE, CYTOPLASMIC"/>
    <property type="match status" value="1"/>
</dbReference>
<dbReference type="PROSITE" id="PS50159">
    <property type="entry name" value="RIBOSOMAL_S13_2"/>
    <property type="match status" value="1"/>
</dbReference>
<protein>
    <submittedName>
        <fullName evidence="12">1064_t:CDS:1</fullName>
    </submittedName>
</protein>
<dbReference type="FunFam" id="1.10.8.50:FF:000001">
    <property type="entry name" value="30S ribosomal protein S13"/>
    <property type="match status" value="1"/>
</dbReference>
<dbReference type="Pfam" id="PF00411">
    <property type="entry name" value="Ribosomal_S11"/>
    <property type="match status" value="1"/>
</dbReference>
<dbReference type="Pfam" id="PF01406">
    <property type="entry name" value="tRNA-synt_1e"/>
    <property type="match status" value="1"/>
</dbReference>
<dbReference type="InterPro" id="IPR036603">
    <property type="entry name" value="RBP11-like"/>
</dbReference>
<evidence type="ECO:0000256" key="8">
    <source>
        <dbReference type="ARBA" id="ARBA00023163"/>
    </source>
</evidence>
<evidence type="ECO:0000256" key="1">
    <source>
        <dbReference type="ARBA" id="ARBA00006194"/>
    </source>
</evidence>
<keyword evidence="13" id="KW-1185">Reference proteome</keyword>
<dbReference type="EMBL" id="CAJVPS010000199">
    <property type="protein sequence ID" value="CAG8463889.1"/>
    <property type="molecule type" value="Genomic_DNA"/>
</dbReference>
<dbReference type="PANTHER" id="PTHR10890">
    <property type="entry name" value="CYSTEINYL-TRNA SYNTHETASE"/>
    <property type="match status" value="1"/>
</dbReference>
<dbReference type="GO" id="GO:0003899">
    <property type="term" value="F:DNA-directed RNA polymerase activity"/>
    <property type="evidence" value="ECO:0007669"/>
    <property type="project" value="InterPro"/>
</dbReference>
<dbReference type="SUPFAM" id="SSF46946">
    <property type="entry name" value="S13-like H2TH domain"/>
    <property type="match status" value="1"/>
</dbReference>
<feature type="compositionally biased region" description="Basic residues" evidence="10">
    <location>
        <begin position="125"/>
        <end position="139"/>
    </location>
</feature>
<dbReference type="GO" id="GO:0006351">
    <property type="term" value="P:DNA-templated transcription"/>
    <property type="evidence" value="ECO:0007669"/>
    <property type="project" value="InterPro"/>
</dbReference>
<dbReference type="GO" id="GO:0046983">
    <property type="term" value="F:protein dimerization activity"/>
    <property type="evidence" value="ECO:0007669"/>
    <property type="project" value="InterPro"/>
</dbReference>
<evidence type="ECO:0000259" key="11">
    <source>
        <dbReference type="SMART" id="SM00662"/>
    </source>
</evidence>
<dbReference type="Gene3D" id="3.30.1360.10">
    <property type="entry name" value="RNA polymerase, RBP11-like subunit"/>
    <property type="match status" value="1"/>
</dbReference>
<evidence type="ECO:0000256" key="10">
    <source>
        <dbReference type="SAM" id="MobiDB-lite"/>
    </source>
</evidence>
<comment type="caution">
    <text evidence="12">The sequence shown here is derived from an EMBL/GenBank/DDBJ whole genome shotgun (WGS) entry which is preliminary data.</text>
</comment>
<dbReference type="InterPro" id="IPR001892">
    <property type="entry name" value="Ribosomal_uS13"/>
</dbReference>
<reference evidence="12" key="1">
    <citation type="submission" date="2021-06" db="EMBL/GenBank/DDBJ databases">
        <authorList>
            <person name="Kallberg Y."/>
            <person name="Tangrot J."/>
            <person name="Rosling A."/>
        </authorList>
    </citation>
    <scope>NUCLEOTIDE SEQUENCE</scope>
    <source>
        <strain evidence="12">FL130A</strain>
    </source>
</reference>
<dbReference type="SMART" id="SM00662">
    <property type="entry name" value="RPOLD"/>
    <property type="match status" value="1"/>
</dbReference>
<dbReference type="Pfam" id="PF01193">
    <property type="entry name" value="RNA_pol_L"/>
    <property type="match status" value="1"/>
</dbReference>
<dbReference type="Gene3D" id="1.10.8.50">
    <property type="match status" value="1"/>
</dbReference>
<dbReference type="InterPro" id="IPR024909">
    <property type="entry name" value="Cys-tRNA/MSH_ligase"/>
</dbReference>
<evidence type="ECO:0000256" key="6">
    <source>
        <dbReference type="ARBA" id="ARBA00022840"/>
    </source>
</evidence>
<dbReference type="InterPro" id="IPR014729">
    <property type="entry name" value="Rossmann-like_a/b/a_fold"/>
</dbReference>
<dbReference type="InterPro" id="IPR001971">
    <property type="entry name" value="Ribosomal_uS11"/>
</dbReference>
<dbReference type="GO" id="GO:0005524">
    <property type="term" value="F:ATP binding"/>
    <property type="evidence" value="ECO:0007669"/>
    <property type="project" value="UniProtKB-KW"/>
</dbReference>
<proteinExistence type="inferred from homology"/>
<dbReference type="SUPFAM" id="SSF55257">
    <property type="entry name" value="RBP11-like subunits of RNA polymerase"/>
    <property type="match status" value="1"/>
</dbReference>
<comment type="similarity">
    <text evidence="1">Belongs to the universal ribosomal protein uS11 family.</text>
</comment>